<dbReference type="InterPro" id="IPR013103">
    <property type="entry name" value="RVT_2"/>
</dbReference>
<proteinExistence type="predicted"/>
<reference evidence="4" key="1">
    <citation type="submission" date="2021-09" db="EMBL/GenBank/DDBJ databases">
        <title>A high-quality genome of the endoparasitic fungus Hirsutella rhossiliensis with a comparison of Hirsutella genomes reveals transposable elements contributing to genome size variation.</title>
        <authorList>
            <person name="Lin R."/>
            <person name="Jiao Y."/>
            <person name="Sun X."/>
            <person name="Ling J."/>
            <person name="Xie B."/>
            <person name="Cheng X."/>
        </authorList>
    </citation>
    <scope>NUCLEOTIDE SEQUENCE</scope>
    <source>
        <strain evidence="4">HR02</strain>
    </source>
</reference>
<feature type="domain" description="Reverse transcriptase Ty1/copia-type" evidence="2">
    <location>
        <begin position="255"/>
        <end position="340"/>
    </location>
</feature>
<sequence length="352" mass="39856">MQQRAHIGYLVGYKSSQQYIVWMPSIGQTKLLVSANVRFDESAMYDPAREETAEAACVYTYDVLRQMAAVDVPDDEDPDEVELYGHSDEEESHEARPATPGPSAEPSATTRQGKEVRFTQEPYVSPPRTEGSAAVSSPPPQGPDEEPVITLGTPLRDESNEPLADLGGDRVTELSDSEPEGKRERRAKKPFINNVIANASKHRLHIEDMPPVPNSYKEAMASAYAPEWMEGMTAEIRDQEKLCTWVKFLKKDAADQFLIPMRWVFAYKLDPQGYVIRFKARLVVRGDQQPEDDEDTYAATLRARTFRLMMALCCLEDLETEQYDVKTAFLYNRLRQAVFCQLHRASMSRGYA</sequence>
<dbReference type="OrthoDB" id="5080335at2759"/>
<dbReference type="Pfam" id="PF07727">
    <property type="entry name" value="RVT_2"/>
    <property type="match status" value="1"/>
</dbReference>
<dbReference type="InterPro" id="IPR057670">
    <property type="entry name" value="SH3_retrovirus"/>
</dbReference>
<dbReference type="GO" id="GO:0003964">
    <property type="term" value="F:RNA-directed DNA polymerase activity"/>
    <property type="evidence" value="ECO:0007669"/>
    <property type="project" value="UniProtKB-KW"/>
</dbReference>
<name>A0A9P8SG93_9HYPO</name>
<dbReference type="RefSeq" id="XP_044717294.1">
    <property type="nucleotide sequence ID" value="XM_044867273.1"/>
</dbReference>
<accession>A0A9P8SG93</accession>
<feature type="region of interest" description="Disordered" evidence="1">
    <location>
        <begin position="71"/>
        <end position="187"/>
    </location>
</feature>
<feature type="domain" description="Retroviral polymerase SH3-like" evidence="3">
    <location>
        <begin position="2"/>
        <end position="50"/>
    </location>
</feature>
<feature type="compositionally biased region" description="Basic and acidic residues" evidence="1">
    <location>
        <begin position="167"/>
        <end position="183"/>
    </location>
</feature>
<evidence type="ECO:0000313" key="4">
    <source>
        <dbReference type="EMBL" id="KAH0959781.1"/>
    </source>
</evidence>
<dbReference type="EMBL" id="JAIZPD010000011">
    <property type="protein sequence ID" value="KAH0959781.1"/>
    <property type="molecule type" value="Genomic_DNA"/>
</dbReference>
<gene>
    <name evidence="4" type="ORF">HRG_08802</name>
</gene>
<dbReference type="AlphaFoldDB" id="A0A9P8SG93"/>
<evidence type="ECO:0000259" key="2">
    <source>
        <dbReference type="Pfam" id="PF07727"/>
    </source>
</evidence>
<dbReference type="Proteomes" id="UP000824596">
    <property type="component" value="Unassembled WGS sequence"/>
</dbReference>
<dbReference type="GeneID" id="68357931"/>
<evidence type="ECO:0000313" key="5">
    <source>
        <dbReference type="Proteomes" id="UP000824596"/>
    </source>
</evidence>
<evidence type="ECO:0000259" key="3">
    <source>
        <dbReference type="Pfam" id="PF25597"/>
    </source>
</evidence>
<comment type="caution">
    <text evidence="4">The sequence shown here is derived from an EMBL/GenBank/DDBJ whole genome shotgun (WGS) entry which is preliminary data.</text>
</comment>
<protein>
    <submittedName>
        <fullName evidence="4">Reverse transcriptase (RNA-dependent DNA polymerase) domain-containing protein</fullName>
    </submittedName>
</protein>
<keyword evidence="4" id="KW-0695">RNA-directed DNA polymerase</keyword>
<dbReference type="Pfam" id="PF25597">
    <property type="entry name" value="SH3_retrovirus"/>
    <property type="match status" value="1"/>
</dbReference>
<keyword evidence="4" id="KW-0548">Nucleotidyltransferase</keyword>
<organism evidence="4 5">
    <name type="scientific">Hirsutella rhossiliensis</name>
    <dbReference type="NCBI Taxonomy" id="111463"/>
    <lineage>
        <taxon>Eukaryota</taxon>
        <taxon>Fungi</taxon>
        <taxon>Dikarya</taxon>
        <taxon>Ascomycota</taxon>
        <taxon>Pezizomycotina</taxon>
        <taxon>Sordariomycetes</taxon>
        <taxon>Hypocreomycetidae</taxon>
        <taxon>Hypocreales</taxon>
        <taxon>Ophiocordycipitaceae</taxon>
        <taxon>Hirsutella</taxon>
    </lineage>
</organism>
<evidence type="ECO:0000256" key="1">
    <source>
        <dbReference type="SAM" id="MobiDB-lite"/>
    </source>
</evidence>
<feature type="compositionally biased region" description="Acidic residues" evidence="1">
    <location>
        <begin position="72"/>
        <end position="92"/>
    </location>
</feature>
<keyword evidence="5" id="KW-1185">Reference proteome</keyword>
<keyword evidence="4" id="KW-0808">Transferase</keyword>